<protein>
    <submittedName>
        <fullName evidence="3">Carbon-nitrogen hydrolase</fullName>
    </submittedName>
</protein>
<organism evidence="3 4">
    <name type="scientific">Pseudomonas graminis</name>
    <dbReference type="NCBI Taxonomy" id="158627"/>
    <lineage>
        <taxon>Bacteria</taxon>
        <taxon>Pseudomonadati</taxon>
        <taxon>Pseudomonadota</taxon>
        <taxon>Gammaproteobacteria</taxon>
        <taxon>Pseudomonadales</taxon>
        <taxon>Pseudomonadaceae</taxon>
        <taxon>Pseudomonas</taxon>
    </lineage>
</organism>
<dbReference type="Proteomes" id="UP000095143">
    <property type="component" value="Unassembled WGS sequence"/>
</dbReference>
<dbReference type="GO" id="GO:0016811">
    <property type="term" value="F:hydrolase activity, acting on carbon-nitrogen (but not peptide) bonds, in linear amides"/>
    <property type="evidence" value="ECO:0007669"/>
    <property type="project" value="TreeGrafter"/>
</dbReference>
<evidence type="ECO:0000256" key="1">
    <source>
        <dbReference type="ARBA" id="ARBA00022801"/>
    </source>
</evidence>
<feature type="domain" description="CN hydrolase" evidence="2">
    <location>
        <begin position="168"/>
        <end position="282"/>
    </location>
</feature>
<evidence type="ECO:0000313" key="4">
    <source>
        <dbReference type="Proteomes" id="UP000095143"/>
    </source>
</evidence>
<name>A0A1C2EFK2_9PSED</name>
<keyword evidence="1 3" id="KW-0378">Hydrolase</keyword>
<accession>A0A1C2EFK2</accession>
<dbReference type="InterPro" id="IPR003010">
    <property type="entry name" value="C-N_Hydrolase"/>
</dbReference>
<dbReference type="RefSeq" id="WP_065986133.1">
    <property type="nucleotide sequence ID" value="NZ_MDEN01000044.1"/>
</dbReference>
<dbReference type="CDD" id="cd07197">
    <property type="entry name" value="nitrilase"/>
    <property type="match status" value="1"/>
</dbReference>
<dbReference type="SUPFAM" id="SSF56317">
    <property type="entry name" value="Carbon-nitrogen hydrolase"/>
    <property type="match status" value="1"/>
</dbReference>
<dbReference type="AlphaFoldDB" id="A0A1C2EFK2"/>
<dbReference type="PANTHER" id="PTHR43674:SF13">
    <property type="entry name" value="CN HYDROLASE DOMAIN-CONTAINING PROTEIN"/>
    <property type="match status" value="1"/>
</dbReference>
<dbReference type="OrthoDB" id="6930495at2"/>
<dbReference type="Gene3D" id="3.60.110.10">
    <property type="entry name" value="Carbon-nitrogen hydrolase"/>
    <property type="match status" value="1"/>
</dbReference>
<dbReference type="Pfam" id="PF00795">
    <property type="entry name" value="CN_hydrolase"/>
    <property type="match status" value="1"/>
</dbReference>
<gene>
    <name evidence="3" type="ORF">BBI10_00855</name>
</gene>
<dbReference type="PANTHER" id="PTHR43674">
    <property type="entry name" value="NITRILASE C965.09-RELATED"/>
    <property type="match status" value="1"/>
</dbReference>
<evidence type="ECO:0000313" key="3">
    <source>
        <dbReference type="EMBL" id="OCX25782.1"/>
    </source>
</evidence>
<comment type="caution">
    <text evidence="3">The sequence shown here is derived from an EMBL/GenBank/DDBJ whole genome shotgun (WGS) entry which is preliminary data.</text>
</comment>
<evidence type="ECO:0000259" key="2">
    <source>
        <dbReference type="Pfam" id="PF00795"/>
    </source>
</evidence>
<dbReference type="InterPro" id="IPR036526">
    <property type="entry name" value="C-N_Hydrolase_sf"/>
</dbReference>
<proteinExistence type="predicted"/>
<dbReference type="EMBL" id="MDEN01000044">
    <property type="protein sequence ID" value="OCX25782.1"/>
    <property type="molecule type" value="Genomic_DNA"/>
</dbReference>
<sequence length="383" mass="41754">MRKVLGSLTAAVLVILLVSYGLWTGKRHVGHYLTDLRIQLVINDGQPGERGNLLGIQPELFPSDYSSAKRLHRKLASYLVQARDHGLLNDKTIVVLPEHIGTWLLAVDEKAQFYQATTFDEAMNWLAFSNPLLFIDAVIHARGSSRFEDARLRMKAHSMAQDYQNVFGGLAKEFGVTLVAGSIVLPSPHVENGELHIGRGALYNSSLVFGPDGLPLGQPQRQLFPGWNQRGYIRPGKDAPLNVIDTPAGRLATLIGSDSWYPDNYARLNASGVELIAVPAYVAGTYGWTQPWRSDKHDALAAHLNLGAKPITQGEAWRRLALTPASTAKAGVSVFMRGQFWDQGSAGHSFASRGGQSVAEQSISAAPKGVRPGHGARLINLWL</sequence>
<dbReference type="InterPro" id="IPR050345">
    <property type="entry name" value="Aliph_Amidase/BUP"/>
</dbReference>
<reference evidence="3 4" key="1">
    <citation type="submission" date="2016-08" db="EMBL/GenBank/DDBJ databases">
        <title>Whole genome sequence of Pseudomonas graminis strain UASWS1507, a potential biological control agent for agriculture.</title>
        <authorList>
            <person name="Crovadore J."/>
            <person name="Calmin G."/>
            <person name="Chablais R."/>
            <person name="Cochard B."/>
            <person name="Lefort F."/>
        </authorList>
    </citation>
    <scope>NUCLEOTIDE SEQUENCE [LARGE SCALE GENOMIC DNA]</scope>
    <source>
        <strain evidence="3 4">UASWS1507</strain>
    </source>
</reference>